<feature type="domain" description="C2H2-type" evidence="20">
    <location>
        <begin position="460"/>
        <end position="482"/>
    </location>
</feature>
<evidence type="ECO:0000256" key="11">
    <source>
        <dbReference type="ARBA" id="ARBA00022771"/>
    </source>
</evidence>
<comment type="subunit">
    <text evidence="5">Interacts with RPA1 and RPA2.</text>
</comment>
<dbReference type="RefSeq" id="XP_022107620.1">
    <property type="nucleotide sequence ID" value="XM_022251928.1"/>
</dbReference>
<dbReference type="Gene3D" id="3.30.160.60">
    <property type="entry name" value="Classic Zinc Finger"/>
    <property type="match status" value="1"/>
</dbReference>
<dbReference type="SMART" id="SM00355">
    <property type="entry name" value="ZnF_C2H2"/>
    <property type="match status" value="5"/>
</dbReference>
<protein>
    <recommendedName>
        <fullName evidence="7">Zinc finger-containing ubiquitin peptidase 1</fullName>
        <ecNumber evidence="6">3.4.19.12</ecNumber>
    </recommendedName>
    <alternativeName>
        <fullName evidence="17">Lys-63-specific deubiquitinase ZUFSP</fullName>
    </alternativeName>
    <alternativeName>
        <fullName evidence="16">Zinc finger with UFM1-specific peptidase domain protein</fullName>
    </alternativeName>
</protein>
<dbReference type="Gene3D" id="3.90.70.130">
    <property type="match status" value="1"/>
</dbReference>
<keyword evidence="8" id="KW-0963">Cytoplasm</keyword>
<comment type="function">
    <text evidence="18">Deubiquitinase with endodeubiquitinase activity that specifically interacts with and cleaves 'Lys-63'-linked long polyubiquitin chains. Shows only weak activity against 'Lys-11' and 'Lys-48'-linked chains. Plays an important role in genome stability pathways, functioning to prevent spontaneous DNA damage and also promote cellular survival in response to exogenous DNA damage. Modulates the ubiquitination status of replication protein A (RPA) complex proteins in response to replication stress.</text>
</comment>
<feature type="region of interest" description="Disordered" evidence="19">
    <location>
        <begin position="134"/>
        <end position="265"/>
    </location>
</feature>
<sequence>MSTVQHFNCCICGQESLTEADLQTHMLLDHEESAGSCPMCDLRHLTLEELNVHVNTAHSAVLSPGKTGQDHSRSFTGMKAPGPLNHCRISYGQELLENELMIRGCNLDVSKEGCANSEGEQQYESSFTNAVGAGQAVDRSEKIGGTGSESAKTSPDYSTRNKGIRKKSRPCACSFNAGRPGSGHPDNSETLQSNNKYSINGFAHPSCSDPSGKPDSVGDIKAPGQGQTSVLVERKRTRSKAQLNSPSASNSAVVVSCPADDSSDRLSLSSLTATASPLKKILRLFSPSKGNTCELAGKKVIQDTGEEKGRREADLSMNPGQDGNTSVPECPFCDATGLDSEAMLRHVEREHSDALASPHSTTKAAGDKNQWNTSMIQKAADLKPTLLSLSRQAHNLEMAITCPICGLGSYDPDFLTVHINTEHKLLDEEDRAAAVLTVPSSVPQDEAGPSTSANSHSERSVCPVCGMSGLNPKLLNDHVENHFEVGGQDSFSGDRQLARQLAEQERQLQERWQRETFKQLQAKYGMDEVGSYKQQSEKDLETAVVRGQITVTDYNQRKTSLQRSLAVGVDDGKSRTSGLVQKMVTYYTEKTIPGLSYAKLCCDADHYSSSYGDKGWGCGYRNLQMLLSSLVHIDDYRQVLFSGRNAIPSISKLQQLIESAWAKGFDLQGQEQLGGCLVNSRKWIGATEIAAVLSSLRAKCRLVDFHRPTGAGGTHPAMFEWVRDYFGKPRSSSLKLRVLGGHGPRGETIQTRKTPLYLQHEGHSRTVVGCEVHKDGSIRLLLFDPSYQVSDMQGLGLAKLDEYAMRPVRKSLAQMKSKQYQIVSVDRLMTSDQEYEQSKILQSERKP</sequence>
<keyword evidence="14" id="KW-0007">Acetylation</keyword>
<keyword evidence="21" id="KW-1185">Reference proteome</keyword>
<evidence type="ECO:0000256" key="18">
    <source>
        <dbReference type="ARBA" id="ARBA00045669"/>
    </source>
</evidence>
<evidence type="ECO:0000259" key="20">
    <source>
        <dbReference type="SMART" id="SM00355"/>
    </source>
</evidence>
<dbReference type="OMA" id="NDHVENH"/>
<dbReference type="PANTHER" id="PTHR48153">
    <property type="entry name" value="UFM1-SPECIFIC PROTEASE 2"/>
    <property type="match status" value="1"/>
</dbReference>
<keyword evidence="11" id="KW-0863">Zinc-finger</keyword>
<feature type="compositionally biased region" description="Polar residues" evidence="19">
    <location>
        <begin position="440"/>
        <end position="455"/>
    </location>
</feature>
<comment type="similarity">
    <text evidence="4">Belongs to the peptidase C78 family. ZUFSP subfamily.</text>
</comment>
<evidence type="ECO:0000256" key="13">
    <source>
        <dbReference type="ARBA" id="ARBA00022833"/>
    </source>
</evidence>
<evidence type="ECO:0000256" key="4">
    <source>
        <dbReference type="ARBA" id="ARBA00010469"/>
    </source>
</evidence>
<feature type="domain" description="C2H2-type" evidence="20">
    <location>
        <begin position="328"/>
        <end position="351"/>
    </location>
</feature>
<evidence type="ECO:0000313" key="21">
    <source>
        <dbReference type="Proteomes" id="UP000694845"/>
    </source>
</evidence>
<evidence type="ECO:0000256" key="5">
    <source>
        <dbReference type="ARBA" id="ARBA00011274"/>
    </source>
</evidence>
<dbReference type="KEGG" id="aplc:110988441"/>
<dbReference type="GO" id="GO:0005737">
    <property type="term" value="C:cytoplasm"/>
    <property type="evidence" value="ECO:0007669"/>
    <property type="project" value="UniProtKB-SubCell"/>
</dbReference>
<evidence type="ECO:0000256" key="17">
    <source>
        <dbReference type="ARBA" id="ARBA00031481"/>
    </source>
</evidence>
<dbReference type="GO" id="GO:0071567">
    <property type="term" value="F:deUFMylase activity"/>
    <property type="evidence" value="ECO:0007669"/>
    <property type="project" value="UniProtKB-ARBA"/>
</dbReference>
<feature type="domain" description="C2H2-type" evidence="20">
    <location>
        <begin position="400"/>
        <end position="423"/>
    </location>
</feature>
<dbReference type="GO" id="GO:0005634">
    <property type="term" value="C:nucleus"/>
    <property type="evidence" value="ECO:0007669"/>
    <property type="project" value="UniProtKB-SubCell"/>
</dbReference>
<keyword evidence="13" id="KW-0862">Zinc</keyword>
<feature type="compositionally biased region" description="Polar residues" evidence="19">
    <location>
        <begin position="318"/>
        <end position="327"/>
    </location>
</feature>
<feature type="region of interest" description="Disordered" evidence="19">
    <location>
        <begin position="440"/>
        <end position="459"/>
    </location>
</feature>
<keyword evidence="15" id="KW-0539">Nucleus</keyword>
<organism evidence="21 22">
    <name type="scientific">Acanthaster planci</name>
    <name type="common">Crown-of-thorns starfish</name>
    <dbReference type="NCBI Taxonomy" id="133434"/>
    <lineage>
        <taxon>Eukaryota</taxon>
        <taxon>Metazoa</taxon>
        <taxon>Echinodermata</taxon>
        <taxon>Eleutherozoa</taxon>
        <taxon>Asterozoa</taxon>
        <taxon>Asteroidea</taxon>
        <taxon>Valvatacea</taxon>
        <taxon>Valvatida</taxon>
        <taxon>Acanthasteridae</taxon>
        <taxon>Acanthaster</taxon>
    </lineage>
</organism>
<evidence type="ECO:0000256" key="19">
    <source>
        <dbReference type="SAM" id="MobiDB-lite"/>
    </source>
</evidence>
<evidence type="ECO:0000256" key="9">
    <source>
        <dbReference type="ARBA" id="ARBA00022723"/>
    </source>
</evidence>
<accession>A0A8B7ZRW4</accession>
<evidence type="ECO:0000256" key="2">
    <source>
        <dbReference type="ARBA" id="ARBA00004123"/>
    </source>
</evidence>
<dbReference type="Proteomes" id="UP000694845">
    <property type="component" value="Unplaced"/>
</dbReference>
<dbReference type="GO" id="GO:0004843">
    <property type="term" value="F:cysteine-type deubiquitinase activity"/>
    <property type="evidence" value="ECO:0007669"/>
    <property type="project" value="UniProtKB-EC"/>
</dbReference>
<feature type="compositionally biased region" description="Low complexity" evidence="19">
    <location>
        <begin position="244"/>
        <end position="265"/>
    </location>
</feature>
<feature type="compositionally biased region" description="Polar residues" evidence="19">
    <location>
        <begin position="148"/>
        <end position="161"/>
    </location>
</feature>
<feature type="compositionally biased region" description="Polar residues" evidence="19">
    <location>
        <begin position="188"/>
        <end position="198"/>
    </location>
</feature>
<evidence type="ECO:0000256" key="6">
    <source>
        <dbReference type="ARBA" id="ARBA00012759"/>
    </source>
</evidence>
<gene>
    <name evidence="22" type="primary">LOC110988441</name>
</gene>
<evidence type="ECO:0000256" key="1">
    <source>
        <dbReference type="ARBA" id="ARBA00000707"/>
    </source>
</evidence>
<reference evidence="22" key="1">
    <citation type="submission" date="2025-08" db="UniProtKB">
        <authorList>
            <consortium name="RefSeq"/>
        </authorList>
    </citation>
    <scope>IDENTIFICATION</scope>
</reference>
<comment type="catalytic activity">
    <reaction evidence="1">
        <text>Thiol-dependent hydrolysis of ester, thioester, amide, peptide and isopeptide bonds formed by the C-terminal Gly of ubiquitin (a 76-residue protein attached to proteins as an intracellular targeting signal).</text>
        <dbReference type="EC" id="3.4.19.12"/>
    </reaction>
</comment>
<evidence type="ECO:0000313" key="22">
    <source>
        <dbReference type="RefSeq" id="XP_022107620.1"/>
    </source>
</evidence>
<dbReference type="InterPro" id="IPR013087">
    <property type="entry name" value="Znf_C2H2_type"/>
</dbReference>
<evidence type="ECO:0000256" key="8">
    <source>
        <dbReference type="ARBA" id="ARBA00022490"/>
    </source>
</evidence>
<dbReference type="FunFam" id="3.90.70.130:FF:000002">
    <property type="entry name" value="Zinc finger containing ubiquitin peptidase 1"/>
    <property type="match status" value="1"/>
</dbReference>
<evidence type="ECO:0000256" key="12">
    <source>
        <dbReference type="ARBA" id="ARBA00022801"/>
    </source>
</evidence>
<dbReference type="AlphaFoldDB" id="A0A8B7ZRW4"/>
<dbReference type="GeneID" id="110988441"/>
<evidence type="ECO:0000256" key="14">
    <source>
        <dbReference type="ARBA" id="ARBA00022990"/>
    </source>
</evidence>
<evidence type="ECO:0000256" key="7">
    <source>
        <dbReference type="ARBA" id="ARBA00021993"/>
    </source>
</evidence>
<dbReference type="GO" id="GO:0008270">
    <property type="term" value="F:zinc ion binding"/>
    <property type="evidence" value="ECO:0007669"/>
    <property type="project" value="UniProtKB-KW"/>
</dbReference>
<feature type="region of interest" description="Disordered" evidence="19">
    <location>
        <begin position="302"/>
        <end position="328"/>
    </location>
</feature>
<evidence type="ECO:0000256" key="16">
    <source>
        <dbReference type="ARBA" id="ARBA00029662"/>
    </source>
</evidence>
<keyword evidence="10" id="KW-0677">Repeat</keyword>
<proteinExistence type="inferred from homology"/>
<dbReference type="Pfam" id="PF07910">
    <property type="entry name" value="Peptidase_C78"/>
    <property type="match status" value="1"/>
</dbReference>
<keyword evidence="12" id="KW-0378">Hydrolase</keyword>
<dbReference type="PANTHER" id="PTHR48153:SF4">
    <property type="entry name" value="UBIQUITIN CARBOXYL-TERMINAL HYDROLASE MUG105"/>
    <property type="match status" value="1"/>
</dbReference>
<dbReference type="EC" id="3.4.19.12" evidence="6"/>
<evidence type="ECO:0000256" key="10">
    <source>
        <dbReference type="ARBA" id="ARBA00022737"/>
    </source>
</evidence>
<dbReference type="InterPro" id="IPR012462">
    <property type="entry name" value="UFSP1/2_DUB_cat"/>
</dbReference>
<comment type="subcellular location">
    <subcellularLocation>
        <location evidence="3">Cytoplasm</location>
    </subcellularLocation>
    <subcellularLocation>
        <location evidence="2">Nucleus</location>
    </subcellularLocation>
</comment>
<evidence type="ECO:0000256" key="15">
    <source>
        <dbReference type="ARBA" id="ARBA00023242"/>
    </source>
</evidence>
<name>A0A8B7ZRW4_ACAPL</name>
<dbReference type="OrthoDB" id="288987at2759"/>
<feature type="domain" description="C2H2-type" evidence="20">
    <location>
        <begin position="7"/>
        <end position="30"/>
    </location>
</feature>
<dbReference type="CTD" id="221302"/>
<feature type="domain" description="C2H2-type" evidence="20">
    <location>
        <begin position="35"/>
        <end position="58"/>
    </location>
</feature>
<evidence type="ECO:0000256" key="3">
    <source>
        <dbReference type="ARBA" id="ARBA00004496"/>
    </source>
</evidence>
<keyword evidence="9" id="KW-0479">Metal-binding</keyword>
<feature type="compositionally biased region" description="Basic and acidic residues" evidence="19">
    <location>
        <begin position="302"/>
        <end position="314"/>
    </location>
</feature>